<organism evidence="1 2">
    <name type="scientific">Streptococcus minor</name>
    <dbReference type="NCBI Taxonomy" id="229549"/>
    <lineage>
        <taxon>Bacteria</taxon>
        <taxon>Bacillati</taxon>
        <taxon>Bacillota</taxon>
        <taxon>Bacilli</taxon>
        <taxon>Lactobacillales</taxon>
        <taxon>Streptococcaceae</taxon>
        <taxon>Streptococcus</taxon>
    </lineage>
</organism>
<proteinExistence type="predicted"/>
<comment type="caution">
    <text evidence="1">The sequence shown here is derived from an EMBL/GenBank/DDBJ whole genome shotgun (WGS) entry which is preliminary data.</text>
</comment>
<name>A0A3P1VAD1_9STRE</name>
<evidence type="ECO:0000313" key="2">
    <source>
        <dbReference type="Proteomes" id="UP000281771"/>
    </source>
</evidence>
<dbReference type="RefSeq" id="WP_124777354.1">
    <property type="nucleotide sequence ID" value="NZ_RQZA01000006.1"/>
</dbReference>
<reference evidence="1 2" key="1">
    <citation type="submission" date="2018-11" db="EMBL/GenBank/DDBJ databases">
        <title>Genomes From Bacteria Associated with the Canine Oral Cavity: a Test Case for Automated Genome-Based Taxonomic Assignment.</title>
        <authorList>
            <person name="Coil D.A."/>
            <person name="Jospin G."/>
            <person name="Darling A.E."/>
            <person name="Wallis C."/>
            <person name="Davis I.J."/>
            <person name="Harris S."/>
            <person name="Eisen J.A."/>
            <person name="Holcombe L.J."/>
            <person name="O'Flynn C."/>
        </authorList>
    </citation>
    <scope>NUCLEOTIDE SEQUENCE [LARGE SCALE GENOMIC DNA]</scope>
    <source>
        <strain evidence="1 2">OH4621_COT-116</strain>
    </source>
</reference>
<evidence type="ECO:0000313" key="1">
    <source>
        <dbReference type="EMBL" id="RRD31091.1"/>
    </source>
</evidence>
<dbReference type="InterPro" id="IPR014924">
    <property type="entry name" value="DUF1803"/>
</dbReference>
<protein>
    <submittedName>
        <fullName evidence="1">DUF1803 domain-containing protein</fullName>
    </submittedName>
</protein>
<dbReference type="Proteomes" id="UP000281771">
    <property type="component" value="Unassembled WGS sequence"/>
</dbReference>
<sequence length="218" mass="25944">MIRIFHTNKLTRQPFFQALINFLHDNQDVTLRQIKARFEEENNIDRQLEAYIKAGYIVRENRRYRNGFHLLDSLDDLTLDQEIFVDTESAIFEKLKGVTVKQQITNTSNHLIIEEEVDVVRERLTLDSYFYKMRSQETLSLDQEELYSVLGDVNPEYALKYMTSFLLKFTRKERVIQRRPDIFVRALIILGFMEEVAPQTYILTMDIDQESLIFTSQN</sequence>
<dbReference type="EMBL" id="RQZA01000006">
    <property type="protein sequence ID" value="RRD31091.1"/>
    <property type="molecule type" value="Genomic_DNA"/>
</dbReference>
<dbReference type="Pfam" id="PF08820">
    <property type="entry name" value="DUF1803"/>
    <property type="match status" value="1"/>
</dbReference>
<accession>A0A3P1VAD1</accession>
<dbReference type="STRING" id="1123309.GCA_000377005_01880"/>
<keyword evidence="2" id="KW-1185">Reference proteome</keyword>
<dbReference type="AlphaFoldDB" id="A0A3P1VAD1"/>
<gene>
    <name evidence="1" type="ORF">EII38_07380</name>
</gene>